<organism evidence="2 3">
    <name type="scientific">Durusdinium trenchii</name>
    <dbReference type="NCBI Taxonomy" id="1381693"/>
    <lineage>
        <taxon>Eukaryota</taxon>
        <taxon>Sar</taxon>
        <taxon>Alveolata</taxon>
        <taxon>Dinophyceae</taxon>
        <taxon>Suessiales</taxon>
        <taxon>Symbiodiniaceae</taxon>
        <taxon>Durusdinium</taxon>
    </lineage>
</organism>
<evidence type="ECO:0000256" key="1">
    <source>
        <dbReference type="SAM" id="MobiDB-lite"/>
    </source>
</evidence>
<sequence>MADADGAESSQEAKTAESSGKPSVLEVYQPDFVSIQVEGQEVKLDLKACASQAAAFAALSSVRSAGADEPILTLESFPGGPDMLKDIVRYMQANAAEERATLAATGQLGVPAGILKVDPGAFRLAYDTENISNYLEAAALLRCPRLMRDFAPSDVLRDTVLAPAAKELSSRSVLSLLERIMQLTTTLVESSV</sequence>
<feature type="region of interest" description="Disordered" evidence="1">
    <location>
        <begin position="1"/>
        <end position="22"/>
    </location>
</feature>
<feature type="compositionally biased region" description="Polar residues" evidence="1">
    <location>
        <begin position="8"/>
        <end position="21"/>
    </location>
</feature>
<keyword evidence="3" id="KW-1185">Reference proteome</keyword>
<dbReference type="Proteomes" id="UP001642484">
    <property type="component" value="Unassembled WGS sequence"/>
</dbReference>
<proteinExistence type="predicted"/>
<protein>
    <recommendedName>
        <fullName evidence="4">SKP1 component POZ domain-containing protein</fullName>
    </recommendedName>
</protein>
<accession>A0ABP0LFR0</accession>
<dbReference type="EMBL" id="CAXAMN010012180">
    <property type="protein sequence ID" value="CAK9037443.1"/>
    <property type="molecule type" value="Genomic_DNA"/>
</dbReference>
<comment type="caution">
    <text evidence="2">The sequence shown here is derived from an EMBL/GenBank/DDBJ whole genome shotgun (WGS) entry which is preliminary data.</text>
</comment>
<feature type="non-terminal residue" evidence="2">
    <location>
        <position position="192"/>
    </location>
</feature>
<evidence type="ECO:0000313" key="2">
    <source>
        <dbReference type="EMBL" id="CAK9037443.1"/>
    </source>
</evidence>
<reference evidence="2 3" key="1">
    <citation type="submission" date="2024-02" db="EMBL/GenBank/DDBJ databases">
        <authorList>
            <person name="Chen Y."/>
            <person name="Shah S."/>
            <person name="Dougan E. K."/>
            <person name="Thang M."/>
            <person name="Chan C."/>
        </authorList>
    </citation>
    <scope>NUCLEOTIDE SEQUENCE [LARGE SCALE GENOMIC DNA]</scope>
</reference>
<gene>
    <name evidence="2" type="ORF">CCMP2556_LOCUS20676</name>
</gene>
<evidence type="ECO:0008006" key="4">
    <source>
        <dbReference type="Google" id="ProtNLM"/>
    </source>
</evidence>
<name>A0ABP0LFR0_9DINO</name>
<evidence type="ECO:0000313" key="3">
    <source>
        <dbReference type="Proteomes" id="UP001642484"/>
    </source>
</evidence>